<keyword evidence="2" id="KW-1185">Reference proteome</keyword>
<dbReference type="AlphaFoldDB" id="A0A7C9VKI4"/>
<protein>
    <submittedName>
        <fullName evidence="1">Uncharacterized protein</fullName>
    </submittedName>
</protein>
<dbReference type="EMBL" id="JAAMPJ010000001">
    <property type="protein sequence ID" value="NGY57733.1"/>
    <property type="molecule type" value="Genomic_DNA"/>
</dbReference>
<reference evidence="1 2" key="1">
    <citation type="submission" date="2020-03" db="EMBL/GenBank/DDBJ databases">
        <title>Isolation and identification of active actinomycetes.</title>
        <authorList>
            <person name="Sun X."/>
        </authorList>
    </citation>
    <scope>NUCLEOTIDE SEQUENCE [LARGE SCALE GENOMIC DNA]</scope>
    <source>
        <strain evidence="1 2">NEAU-D13</strain>
    </source>
</reference>
<proteinExistence type="predicted"/>
<dbReference type="RefSeq" id="WP_166043301.1">
    <property type="nucleotide sequence ID" value="NZ_JAAMPJ010000001.1"/>
</dbReference>
<evidence type="ECO:0000313" key="2">
    <source>
        <dbReference type="Proteomes" id="UP000481360"/>
    </source>
</evidence>
<name>A0A7C9VKI4_9PSEU</name>
<organism evidence="1 2">
    <name type="scientific">Lentzea alba</name>
    <dbReference type="NCBI Taxonomy" id="2714351"/>
    <lineage>
        <taxon>Bacteria</taxon>
        <taxon>Bacillati</taxon>
        <taxon>Actinomycetota</taxon>
        <taxon>Actinomycetes</taxon>
        <taxon>Pseudonocardiales</taxon>
        <taxon>Pseudonocardiaceae</taxon>
        <taxon>Lentzea</taxon>
    </lineage>
</organism>
<sequence length="140" mass="14926">MDGDTRGAALKNQLVKAGVRESHVFSLPADQAIEDLLTVDSYLGAVNAHLTECSRSDRISEADLTVGKTRGKAVGEWCAKRAITPPGKTVIANRLVNNPDQISLEPSAMSFLKDLHLKLADVLNLWGEAGNAGRSTRSGS</sequence>
<evidence type="ECO:0000313" key="1">
    <source>
        <dbReference type="EMBL" id="NGY57733.1"/>
    </source>
</evidence>
<accession>A0A7C9VKI4</accession>
<comment type="caution">
    <text evidence="1">The sequence shown here is derived from an EMBL/GenBank/DDBJ whole genome shotgun (WGS) entry which is preliminary data.</text>
</comment>
<gene>
    <name evidence="1" type="ORF">G7043_02170</name>
</gene>
<dbReference type="Proteomes" id="UP000481360">
    <property type="component" value="Unassembled WGS sequence"/>
</dbReference>